<sequence length="112" mass="12141">MAGQDWCSLTRVRSVVLRRVGGREGVLAPAVRPFVVLLVLHLGLRGVGDELVGQVCIGGRHCLRDRDGLGRGGRILLRFTHDVSFLLLPSSACRARLSTGSPRPALSTTSRW</sequence>
<keyword evidence="2" id="KW-1185">Reference proteome</keyword>
<evidence type="ECO:0000313" key="2">
    <source>
        <dbReference type="Proteomes" id="UP001589575"/>
    </source>
</evidence>
<comment type="caution">
    <text evidence="1">The sequence shown here is derived from an EMBL/GenBank/DDBJ whole genome shotgun (WGS) entry which is preliminary data.</text>
</comment>
<evidence type="ECO:0000313" key="1">
    <source>
        <dbReference type="EMBL" id="MFB9073226.1"/>
    </source>
</evidence>
<reference evidence="1 2" key="1">
    <citation type="submission" date="2024-09" db="EMBL/GenBank/DDBJ databases">
        <authorList>
            <person name="Sun Q."/>
            <person name="Mori K."/>
        </authorList>
    </citation>
    <scope>NUCLEOTIDE SEQUENCE [LARGE SCALE GENOMIC DNA]</scope>
    <source>
        <strain evidence="1 2">CCM 7609</strain>
    </source>
</reference>
<protein>
    <submittedName>
        <fullName evidence="1">Uncharacterized protein</fullName>
    </submittedName>
</protein>
<gene>
    <name evidence="1" type="ORF">ACFFX0_19305</name>
</gene>
<organism evidence="1 2">
    <name type="scientific">Citricoccus parietis</name>
    <dbReference type="NCBI Taxonomy" id="592307"/>
    <lineage>
        <taxon>Bacteria</taxon>
        <taxon>Bacillati</taxon>
        <taxon>Actinomycetota</taxon>
        <taxon>Actinomycetes</taxon>
        <taxon>Micrococcales</taxon>
        <taxon>Micrococcaceae</taxon>
        <taxon>Citricoccus</taxon>
    </lineage>
</organism>
<name>A0ABV5G2R7_9MICC</name>
<proteinExistence type="predicted"/>
<dbReference type="EMBL" id="JBHMFI010000001">
    <property type="protein sequence ID" value="MFB9073226.1"/>
    <property type="molecule type" value="Genomic_DNA"/>
</dbReference>
<accession>A0ABV5G2R7</accession>
<dbReference type="Proteomes" id="UP001589575">
    <property type="component" value="Unassembled WGS sequence"/>
</dbReference>